<keyword evidence="3" id="KW-1185">Reference proteome</keyword>
<reference evidence="2" key="1">
    <citation type="journal article" date="2019" name="bioRxiv">
        <title>The Genome of the Zebra Mussel, Dreissena polymorpha: A Resource for Invasive Species Research.</title>
        <authorList>
            <person name="McCartney M.A."/>
            <person name="Auch B."/>
            <person name="Kono T."/>
            <person name="Mallez S."/>
            <person name="Zhang Y."/>
            <person name="Obille A."/>
            <person name="Becker A."/>
            <person name="Abrahante J.E."/>
            <person name="Garbe J."/>
            <person name="Badalamenti J.P."/>
            <person name="Herman A."/>
            <person name="Mangelson H."/>
            <person name="Liachko I."/>
            <person name="Sullivan S."/>
            <person name="Sone E.D."/>
            <person name="Koren S."/>
            <person name="Silverstein K.A.T."/>
            <person name="Beckman K.B."/>
            <person name="Gohl D.M."/>
        </authorList>
    </citation>
    <scope>NUCLEOTIDE SEQUENCE</scope>
    <source>
        <strain evidence="2">Duluth1</strain>
        <tissue evidence="2">Whole animal</tissue>
    </source>
</reference>
<feature type="compositionally biased region" description="Basic and acidic residues" evidence="1">
    <location>
        <begin position="80"/>
        <end position="89"/>
    </location>
</feature>
<protein>
    <submittedName>
        <fullName evidence="2">Uncharacterized protein</fullName>
    </submittedName>
</protein>
<dbReference type="AlphaFoldDB" id="A0A9D4JGB5"/>
<evidence type="ECO:0000256" key="1">
    <source>
        <dbReference type="SAM" id="MobiDB-lite"/>
    </source>
</evidence>
<accession>A0A9D4JGB5</accession>
<reference evidence="2" key="2">
    <citation type="submission" date="2020-11" db="EMBL/GenBank/DDBJ databases">
        <authorList>
            <person name="McCartney M.A."/>
            <person name="Auch B."/>
            <person name="Kono T."/>
            <person name="Mallez S."/>
            <person name="Becker A."/>
            <person name="Gohl D.M."/>
            <person name="Silverstein K.A.T."/>
            <person name="Koren S."/>
            <person name="Bechman K.B."/>
            <person name="Herman A."/>
            <person name="Abrahante J.E."/>
            <person name="Garbe J."/>
        </authorList>
    </citation>
    <scope>NUCLEOTIDE SEQUENCE</scope>
    <source>
        <strain evidence="2">Duluth1</strain>
        <tissue evidence="2">Whole animal</tissue>
    </source>
</reference>
<evidence type="ECO:0000313" key="2">
    <source>
        <dbReference type="EMBL" id="KAH3811656.1"/>
    </source>
</evidence>
<proteinExistence type="predicted"/>
<dbReference type="EMBL" id="JAIWYP010000006">
    <property type="protein sequence ID" value="KAH3811656.1"/>
    <property type="molecule type" value="Genomic_DNA"/>
</dbReference>
<sequence length="154" mass="17099">MTPIFELNDTDNVFEAEADGRVVTEQEPLLDAKKHVTFETKEKSGAAEVQKMVKQSEDFHVDNEKKAVKKYASFDTAVPDTRKLADTSNKEISNQGTSKLDGHGSVDQKEARAPLRRGSVLERQNALRDSVTPADIPLEELSLNDLQLDDSKSL</sequence>
<feature type="compositionally biased region" description="Basic and acidic residues" evidence="1">
    <location>
        <begin position="100"/>
        <end position="113"/>
    </location>
</feature>
<dbReference type="Proteomes" id="UP000828390">
    <property type="component" value="Unassembled WGS sequence"/>
</dbReference>
<comment type="caution">
    <text evidence="2">The sequence shown here is derived from an EMBL/GenBank/DDBJ whole genome shotgun (WGS) entry which is preliminary data.</text>
</comment>
<feature type="region of interest" description="Disordered" evidence="1">
    <location>
        <begin position="78"/>
        <end position="135"/>
    </location>
</feature>
<gene>
    <name evidence="2" type="ORF">DPMN_140068</name>
</gene>
<organism evidence="2 3">
    <name type="scientific">Dreissena polymorpha</name>
    <name type="common">Zebra mussel</name>
    <name type="synonym">Mytilus polymorpha</name>
    <dbReference type="NCBI Taxonomy" id="45954"/>
    <lineage>
        <taxon>Eukaryota</taxon>
        <taxon>Metazoa</taxon>
        <taxon>Spiralia</taxon>
        <taxon>Lophotrochozoa</taxon>
        <taxon>Mollusca</taxon>
        <taxon>Bivalvia</taxon>
        <taxon>Autobranchia</taxon>
        <taxon>Heteroconchia</taxon>
        <taxon>Euheterodonta</taxon>
        <taxon>Imparidentia</taxon>
        <taxon>Neoheterodontei</taxon>
        <taxon>Myida</taxon>
        <taxon>Dreissenoidea</taxon>
        <taxon>Dreissenidae</taxon>
        <taxon>Dreissena</taxon>
    </lineage>
</organism>
<name>A0A9D4JGB5_DREPO</name>
<evidence type="ECO:0000313" key="3">
    <source>
        <dbReference type="Proteomes" id="UP000828390"/>
    </source>
</evidence>